<dbReference type="Proteomes" id="UP000009022">
    <property type="component" value="Unassembled WGS sequence"/>
</dbReference>
<name>B3SFN6_TRIAD</name>
<dbReference type="GO" id="GO:0004826">
    <property type="term" value="F:phenylalanine-tRNA ligase activity"/>
    <property type="evidence" value="ECO:0007669"/>
    <property type="project" value="InterPro"/>
</dbReference>
<organism evidence="2 3">
    <name type="scientific">Trichoplax adhaerens</name>
    <name type="common">Trichoplax reptans</name>
    <dbReference type="NCBI Taxonomy" id="10228"/>
    <lineage>
        <taxon>Eukaryota</taxon>
        <taxon>Metazoa</taxon>
        <taxon>Placozoa</taxon>
        <taxon>Uniplacotomia</taxon>
        <taxon>Trichoplacea</taxon>
        <taxon>Trichoplacidae</taxon>
        <taxon>Trichoplax</taxon>
    </lineage>
</organism>
<dbReference type="STRING" id="10228.B3SFN6"/>
<sequence>TSKFLNENSTWNKQVNNIKFKTARVKDYSNFLAISVENLTTFTSPTWLKQKLRQSGLTPSNNLLDFQNYILLETGYPFELYDLNKIKNKVEDTTFSLKLEKATSNETFYASNNLTYQLNDSILILKANDLSLAIGGIIPHKEFCYTDETKSLLIESSIFNSTKIRQQSRILGLRTDRSARYEKSLKSDSLIESVYQLISLLKTTNPNLICKLHTSFNGEFQKLATIDLHHKTINEILGPIKGYAKSKSKYITPAMVNNYLMRLKFNNTFDDSELMWEVEIPNSRSDDITRQIDLIEEIGRLHGFNNFLTRLPNIKKVGIQDESYQIRKKLTSCLLNAWF</sequence>
<dbReference type="Gene3D" id="3.30.56.10">
    <property type="match status" value="1"/>
</dbReference>
<dbReference type="InParanoid" id="B3SFN6"/>
<dbReference type="GO" id="GO:0006432">
    <property type="term" value="P:phenylalanyl-tRNA aminoacylation"/>
    <property type="evidence" value="ECO:0007669"/>
    <property type="project" value="InterPro"/>
</dbReference>
<dbReference type="GO" id="GO:0000287">
    <property type="term" value="F:magnesium ion binding"/>
    <property type="evidence" value="ECO:0007669"/>
    <property type="project" value="InterPro"/>
</dbReference>
<evidence type="ECO:0000313" key="3">
    <source>
        <dbReference type="Proteomes" id="UP000009022"/>
    </source>
</evidence>
<dbReference type="eggNOG" id="KOG2472">
    <property type="taxonomic scope" value="Eukaryota"/>
</dbReference>
<dbReference type="RefSeq" id="XP_002119055.1">
    <property type="nucleotide sequence ID" value="XM_002119019.1"/>
</dbReference>
<dbReference type="PANTHER" id="PTHR10947:SF0">
    <property type="entry name" value="PHENYLALANINE--TRNA LIGASE BETA SUBUNIT"/>
    <property type="match status" value="1"/>
</dbReference>
<dbReference type="EMBL" id="DS986484">
    <property type="protein sequence ID" value="EDV18459.1"/>
    <property type="molecule type" value="Genomic_DNA"/>
</dbReference>
<dbReference type="SMART" id="SM00874">
    <property type="entry name" value="B5"/>
    <property type="match status" value="1"/>
</dbReference>
<dbReference type="InterPro" id="IPR005146">
    <property type="entry name" value="B3/B4_tRNA-bd"/>
</dbReference>
<keyword evidence="3" id="KW-1185">Reference proteome</keyword>
<dbReference type="InterPro" id="IPR009061">
    <property type="entry name" value="DNA-bd_dom_put_sf"/>
</dbReference>
<protein>
    <recommendedName>
        <fullName evidence="1">B5 domain-containing protein</fullName>
    </recommendedName>
</protein>
<gene>
    <name evidence="2" type="ORF">TRIADDRAFT_63021</name>
</gene>
<dbReference type="SUPFAM" id="SSF56037">
    <property type="entry name" value="PheT/TilS domain"/>
    <property type="match status" value="1"/>
</dbReference>
<dbReference type="GeneID" id="6760269"/>
<dbReference type="KEGG" id="tad:TRIADDRAFT_63021"/>
<dbReference type="AlphaFoldDB" id="B3SFN6"/>
<dbReference type="CTD" id="6760269"/>
<dbReference type="Pfam" id="PF03484">
    <property type="entry name" value="B5"/>
    <property type="match status" value="1"/>
</dbReference>
<dbReference type="GO" id="GO:0005737">
    <property type="term" value="C:cytoplasm"/>
    <property type="evidence" value="ECO:0007669"/>
    <property type="project" value="UniProtKB-ARBA"/>
</dbReference>
<dbReference type="SUPFAM" id="SSF46955">
    <property type="entry name" value="Putative DNA-binding domain"/>
    <property type="match status" value="1"/>
</dbReference>
<dbReference type="InterPro" id="IPR045060">
    <property type="entry name" value="Phe-tRNA-ligase_IIc_bsu"/>
</dbReference>
<dbReference type="Gene3D" id="3.50.40.10">
    <property type="entry name" value="Phenylalanyl-trna Synthetase, Chain B, domain 3"/>
    <property type="match status" value="1"/>
</dbReference>
<feature type="domain" description="B5" evidence="1">
    <location>
        <begin position="221"/>
        <end position="309"/>
    </location>
</feature>
<dbReference type="GO" id="GO:0003723">
    <property type="term" value="F:RNA binding"/>
    <property type="evidence" value="ECO:0007669"/>
    <property type="project" value="InterPro"/>
</dbReference>
<dbReference type="GO" id="GO:0005524">
    <property type="term" value="F:ATP binding"/>
    <property type="evidence" value="ECO:0007669"/>
    <property type="project" value="InterPro"/>
</dbReference>
<evidence type="ECO:0000313" key="2">
    <source>
        <dbReference type="EMBL" id="EDV18459.1"/>
    </source>
</evidence>
<reference evidence="2 3" key="1">
    <citation type="journal article" date="2008" name="Nature">
        <title>The Trichoplax genome and the nature of placozoans.</title>
        <authorList>
            <person name="Srivastava M."/>
            <person name="Begovic E."/>
            <person name="Chapman J."/>
            <person name="Putnam N.H."/>
            <person name="Hellsten U."/>
            <person name="Kawashima T."/>
            <person name="Kuo A."/>
            <person name="Mitros T."/>
            <person name="Salamov A."/>
            <person name="Carpenter M.L."/>
            <person name="Signorovitch A.Y."/>
            <person name="Moreno M.A."/>
            <person name="Kamm K."/>
            <person name="Grimwood J."/>
            <person name="Schmutz J."/>
            <person name="Shapiro H."/>
            <person name="Grigoriev I.V."/>
            <person name="Buss L.W."/>
            <person name="Schierwater B."/>
            <person name="Dellaporta S.L."/>
            <person name="Rokhsar D.S."/>
        </authorList>
    </citation>
    <scope>NUCLEOTIDE SEQUENCE [LARGE SCALE GENOMIC DNA]</scope>
    <source>
        <strain evidence="2 3">Grell-BS-1999</strain>
    </source>
</reference>
<dbReference type="HOGENOM" id="CLU_820351_0_0_1"/>
<dbReference type="InterPro" id="IPR005147">
    <property type="entry name" value="tRNA_synthase_B5-dom"/>
</dbReference>
<dbReference type="PROSITE" id="PS51483">
    <property type="entry name" value="B5"/>
    <property type="match status" value="1"/>
</dbReference>
<dbReference type="Pfam" id="PF03483">
    <property type="entry name" value="B3_4"/>
    <property type="match status" value="1"/>
</dbReference>
<evidence type="ECO:0000259" key="1">
    <source>
        <dbReference type="PROSITE" id="PS51483"/>
    </source>
</evidence>
<feature type="non-terminal residue" evidence="2">
    <location>
        <position position="1"/>
    </location>
</feature>
<dbReference type="InterPro" id="IPR020825">
    <property type="entry name" value="Phe-tRNA_synthase-like_B3/B4"/>
</dbReference>
<dbReference type="OrthoDB" id="2389074at2759"/>
<accession>B3SFN6</accession>
<proteinExistence type="predicted"/>
<dbReference type="PANTHER" id="PTHR10947">
    <property type="entry name" value="PHENYLALANYL-TRNA SYNTHETASE BETA CHAIN AND LEUCINE-RICH REPEAT-CONTAINING PROTEIN 47"/>
    <property type="match status" value="1"/>
</dbReference>
<dbReference type="SMART" id="SM00873">
    <property type="entry name" value="B3_4"/>
    <property type="match status" value="1"/>
</dbReference>
<dbReference type="FunFam" id="3.50.40.10:FF:000008">
    <property type="entry name" value="Phenylalanine--tRNA ligase beta subunit"/>
    <property type="match status" value="1"/>
</dbReference>
<dbReference type="PhylomeDB" id="B3SFN6"/>